<dbReference type="SUPFAM" id="SSF49599">
    <property type="entry name" value="TRAF domain-like"/>
    <property type="match status" value="1"/>
</dbReference>
<keyword evidence="15" id="KW-1185">Reference proteome</keyword>
<keyword evidence="9" id="KW-0411">Iron-sulfur</keyword>
<evidence type="ECO:0000256" key="11">
    <source>
        <dbReference type="ARBA" id="ARBA00026011"/>
    </source>
</evidence>
<evidence type="ECO:0000256" key="12">
    <source>
        <dbReference type="ARBA" id="ARBA00030295"/>
    </source>
</evidence>
<evidence type="ECO:0000256" key="5">
    <source>
        <dbReference type="ARBA" id="ARBA00022485"/>
    </source>
</evidence>
<keyword evidence="10" id="KW-1015">Disulfide bond</keyword>
<dbReference type="Gene3D" id="3.90.460.10">
    <property type="entry name" value="Ferredoxin thioredoxin reductase catalytic beta subunit"/>
    <property type="match status" value="1"/>
</dbReference>
<dbReference type="Proteomes" id="UP001642484">
    <property type="component" value="Unassembled WGS sequence"/>
</dbReference>
<dbReference type="EC" id="1.8.7.2" evidence="4"/>
<dbReference type="PANTHER" id="PTHR35113">
    <property type="entry name" value="FERREDOXIN-THIOREDOXIN REDUCTASE CATALYTIC CHAIN, CHLOROPLASTIC"/>
    <property type="match status" value="1"/>
</dbReference>
<comment type="subunit">
    <text evidence="11">Heterodimer of subunit A (variable subunit) and subunit B (catalytic subunit). Heterodimeric FTR forms a complex with ferredoxin and thioredoxin.</text>
</comment>
<name>A0ABP0LNM8_9DINO</name>
<evidence type="ECO:0000256" key="4">
    <source>
        <dbReference type="ARBA" id="ARBA00012358"/>
    </source>
</evidence>
<dbReference type="Gene3D" id="2.60.210.10">
    <property type="entry name" value="Apoptosis, Tumor Necrosis Factor Receptor Associated Protein 2, Chain A"/>
    <property type="match status" value="1"/>
</dbReference>
<evidence type="ECO:0000256" key="2">
    <source>
        <dbReference type="ARBA" id="ARBA00003945"/>
    </source>
</evidence>
<comment type="similarity">
    <text evidence="3">Belongs to the ferredoxin thioredoxin reductase beta subunit family.</text>
</comment>
<accession>A0ABP0LNM8</accession>
<comment type="cofactor">
    <cofactor evidence="1">
        <name>[4Fe-4S] cluster</name>
        <dbReference type="ChEBI" id="CHEBI:49883"/>
    </cofactor>
</comment>
<proteinExistence type="inferred from homology"/>
<evidence type="ECO:0000256" key="13">
    <source>
        <dbReference type="ARBA" id="ARBA00048150"/>
    </source>
</evidence>
<dbReference type="Pfam" id="PF02943">
    <property type="entry name" value="FeThRed_B"/>
    <property type="match status" value="1"/>
</dbReference>
<keyword evidence="6" id="KW-0479">Metal-binding</keyword>
<keyword evidence="8" id="KW-0408">Iron</keyword>
<dbReference type="InterPro" id="IPR004209">
    <property type="entry name" value="FTR_bsu"/>
</dbReference>
<evidence type="ECO:0000256" key="3">
    <source>
        <dbReference type="ARBA" id="ARBA00007941"/>
    </source>
</evidence>
<dbReference type="InterPro" id="IPR008974">
    <property type="entry name" value="TRAF-like"/>
</dbReference>
<keyword evidence="5" id="KW-0004">4Fe-4S</keyword>
<evidence type="ECO:0000256" key="9">
    <source>
        <dbReference type="ARBA" id="ARBA00023014"/>
    </source>
</evidence>
<evidence type="ECO:0000256" key="10">
    <source>
        <dbReference type="ARBA" id="ARBA00023157"/>
    </source>
</evidence>
<reference evidence="14 15" key="1">
    <citation type="submission" date="2024-02" db="EMBL/GenBank/DDBJ databases">
        <authorList>
            <person name="Chen Y."/>
            <person name="Shah S."/>
            <person name="Dougan E. K."/>
            <person name="Thang M."/>
            <person name="Chan C."/>
        </authorList>
    </citation>
    <scope>NUCLEOTIDE SEQUENCE [LARGE SCALE GENOMIC DNA]</scope>
</reference>
<dbReference type="SUPFAM" id="SSF57662">
    <property type="entry name" value="Ferredoxin thioredoxin reductase (FTR), catalytic beta chain"/>
    <property type="match status" value="1"/>
</dbReference>
<comment type="caution">
    <text evidence="14">The sequence shown here is derived from an EMBL/GenBank/DDBJ whole genome shotgun (WGS) entry which is preliminary data.</text>
</comment>
<dbReference type="EMBL" id="CAXAMN010013436">
    <property type="protein sequence ID" value="CAK9040812.1"/>
    <property type="molecule type" value="Genomic_DNA"/>
</dbReference>
<organism evidence="14 15">
    <name type="scientific">Durusdinium trenchii</name>
    <dbReference type="NCBI Taxonomy" id="1381693"/>
    <lineage>
        <taxon>Eukaryota</taxon>
        <taxon>Sar</taxon>
        <taxon>Alveolata</taxon>
        <taxon>Dinophyceae</taxon>
        <taxon>Suessiales</taxon>
        <taxon>Symbiodiniaceae</taxon>
        <taxon>Durusdinium</taxon>
    </lineage>
</organism>
<evidence type="ECO:0000256" key="6">
    <source>
        <dbReference type="ARBA" id="ARBA00022723"/>
    </source>
</evidence>
<protein>
    <recommendedName>
        <fullName evidence="4">ferredoxin:thioredoxin reductase</fullName>
        <ecNumber evidence="4">1.8.7.2</ecNumber>
    </recommendedName>
    <alternativeName>
        <fullName evidence="12">Ferredoxin-thioredoxin reductase subunit B</fullName>
    </alternativeName>
</protein>
<gene>
    <name evidence="14" type="ORF">CCMP2556_LOCUS21942</name>
</gene>
<evidence type="ECO:0000256" key="1">
    <source>
        <dbReference type="ARBA" id="ARBA00001966"/>
    </source>
</evidence>
<sequence length="393" mass="43624">MQRAGVAPGLGAPLVRGPGLQRCQAQAACASVLPSRTGPSPVLGVATLTMTLAGLASRSFGDRRRCRGVAACSQEDDKHLEPDPKTIETMMKFSNQYAKVTKTKYCEDKSVPAVVIVGLALHKETLGAPLCPCRHYENKELEVKNGYWNCPCVPMRERHECHCMLFLKDDNPFASLGTGSVPKVKVFAWSFVVKRRQDRHVIDRPTAWCLVNHQAQIEEDALTISVEILEVTVTEELEGLRLINQGIYQPLSLEASVLRNRDLDSVEWTIHNILQKMRDVPRGQYVCSPSFSVAAVRNMHMEFYPNGLEGSKSGYCGLYVRSPGGKYSLNLTLSVGSATRGPSRTELDGNSAKGLPEFCKIEEQLEDKQELVISIKVQNPLLERELEERSLKL</sequence>
<evidence type="ECO:0000313" key="15">
    <source>
        <dbReference type="Proteomes" id="UP001642484"/>
    </source>
</evidence>
<dbReference type="PANTHER" id="PTHR35113:SF1">
    <property type="entry name" value="FERREDOXIN-THIOREDOXIN REDUCTASE CATALYTIC CHAIN, CHLOROPLASTIC"/>
    <property type="match status" value="1"/>
</dbReference>
<comment type="catalytic activity">
    <reaction evidence="13">
        <text>[thioredoxin]-disulfide + 2 reduced [2Fe-2S]-[ferredoxin] + 2 H(+) = [thioredoxin]-dithiol + 2 oxidized [2Fe-2S]-[ferredoxin]</text>
        <dbReference type="Rhea" id="RHEA:42336"/>
        <dbReference type="Rhea" id="RHEA-COMP:10000"/>
        <dbReference type="Rhea" id="RHEA-COMP:10001"/>
        <dbReference type="Rhea" id="RHEA-COMP:10698"/>
        <dbReference type="Rhea" id="RHEA-COMP:10700"/>
        <dbReference type="ChEBI" id="CHEBI:15378"/>
        <dbReference type="ChEBI" id="CHEBI:29950"/>
        <dbReference type="ChEBI" id="CHEBI:33737"/>
        <dbReference type="ChEBI" id="CHEBI:33738"/>
        <dbReference type="ChEBI" id="CHEBI:50058"/>
        <dbReference type="EC" id="1.8.7.2"/>
    </reaction>
</comment>
<keyword evidence="7" id="KW-0560">Oxidoreductase</keyword>
<comment type="function">
    <text evidence="2">Catalytic subunit of the ferredoxin-thioredoxin reductase (FTR), which catalyzes the two-electron reduction of thioredoxins by the electrons provided by reduced ferredoxin.</text>
</comment>
<evidence type="ECO:0000256" key="8">
    <source>
        <dbReference type="ARBA" id="ARBA00023004"/>
    </source>
</evidence>
<evidence type="ECO:0000256" key="7">
    <source>
        <dbReference type="ARBA" id="ARBA00023002"/>
    </source>
</evidence>
<evidence type="ECO:0000313" key="14">
    <source>
        <dbReference type="EMBL" id="CAK9040812.1"/>
    </source>
</evidence>
<dbReference type="InterPro" id="IPR036644">
    <property type="entry name" value="FTR_bsu_sf"/>
</dbReference>